<dbReference type="InterPro" id="IPR009009">
    <property type="entry name" value="RlpA-like_DPBB"/>
</dbReference>
<dbReference type="STRING" id="229205.SAMN05444372_101373"/>
<protein>
    <recommendedName>
        <fullName evidence="3">Probable endolytic peptidoglycan transglycosylase RlpA</fullName>
        <ecNumber evidence="3">4.2.2.-</ecNumber>
    </recommendedName>
</protein>
<reference evidence="7" key="1">
    <citation type="submission" date="2016-11" db="EMBL/GenBank/DDBJ databases">
        <authorList>
            <person name="Varghese N."/>
            <person name="Submissions S."/>
        </authorList>
    </citation>
    <scope>NUCLEOTIDE SEQUENCE [LARGE SCALE GENOMIC DNA]</scope>
    <source>
        <strain evidence="7">DSM 17659</strain>
    </source>
</reference>
<keyword evidence="1 3" id="KW-0456">Lyase</keyword>
<evidence type="ECO:0000256" key="4">
    <source>
        <dbReference type="RuleBase" id="RU003495"/>
    </source>
</evidence>
<dbReference type="HAMAP" id="MF_02071">
    <property type="entry name" value="RlpA"/>
    <property type="match status" value="1"/>
</dbReference>
<proteinExistence type="inferred from homology"/>
<dbReference type="GO" id="GO:0000270">
    <property type="term" value="P:peptidoglycan metabolic process"/>
    <property type="evidence" value="ECO:0007669"/>
    <property type="project" value="UniProtKB-UniRule"/>
</dbReference>
<evidence type="ECO:0000313" key="7">
    <source>
        <dbReference type="Proteomes" id="UP000184020"/>
    </source>
</evidence>
<dbReference type="OrthoDB" id="9779128at2"/>
<evidence type="ECO:0000313" key="6">
    <source>
        <dbReference type="EMBL" id="SHF96826.1"/>
    </source>
</evidence>
<dbReference type="NCBIfam" id="TIGR00413">
    <property type="entry name" value="rlpA"/>
    <property type="match status" value="1"/>
</dbReference>
<dbReference type="InterPro" id="IPR012997">
    <property type="entry name" value="RplA"/>
</dbReference>
<evidence type="ECO:0000256" key="2">
    <source>
        <dbReference type="ARBA" id="ARBA00023316"/>
    </source>
</evidence>
<evidence type="ECO:0000256" key="3">
    <source>
        <dbReference type="HAMAP-Rule" id="MF_02071"/>
    </source>
</evidence>
<evidence type="ECO:0000256" key="1">
    <source>
        <dbReference type="ARBA" id="ARBA00023239"/>
    </source>
</evidence>
<dbReference type="PANTHER" id="PTHR34183">
    <property type="entry name" value="ENDOLYTIC PEPTIDOGLYCAN TRANSGLYCOSYLASE RLPA"/>
    <property type="match status" value="1"/>
</dbReference>
<keyword evidence="7" id="KW-1185">Reference proteome</keyword>
<comment type="similarity">
    <text evidence="3 4">Belongs to the RlpA family.</text>
</comment>
<keyword evidence="2 3" id="KW-0961">Cell wall biogenesis/degradation</keyword>
<dbReference type="PANTHER" id="PTHR34183:SF8">
    <property type="entry name" value="ENDOLYTIC PEPTIDOGLYCAN TRANSGLYCOSYLASE RLPA-RELATED"/>
    <property type="match status" value="1"/>
</dbReference>
<dbReference type="AlphaFoldDB" id="A0A1M5FZC8"/>
<sequence length="170" mass="18754" precursor="true">MKKFITLLLFLGFATSATAQIIAATKQIPLVQKAYNTKATIGKDSIRKNRILAEVQEKKIDSVIASVEIYKAYKKAAHASYYADKFTGKRTSSGSRFDNNKYTAAHKKLPFGTIVKVTNEKNGKSVVVEITDRGPFVKSREIDLSKRAFMDIATNKGSGGMLVTIEILSK</sequence>
<dbReference type="Proteomes" id="UP000184020">
    <property type="component" value="Unassembled WGS sequence"/>
</dbReference>
<dbReference type="SUPFAM" id="SSF50685">
    <property type="entry name" value="Barwin-like endoglucanases"/>
    <property type="match status" value="1"/>
</dbReference>
<feature type="domain" description="RlpA-like protein double-psi beta-barrel" evidence="5">
    <location>
        <begin position="76"/>
        <end position="157"/>
    </location>
</feature>
<dbReference type="CDD" id="cd22268">
    <property type="entry name" value="DPBB_RlpA-like"/>
    <property type="match status" value="1"/>
</dbReference>
<dbReference type="EC" id="4.2.2.-" evidence="3"/>
<feature type="chain" id="PRO_5013406342" description="Probable endolytic peptidoglycan transglycosylase RlpA" evidence="3">
    <location>
        <begin position="20"/>
        <end position="170"/>
    </location>
</feature>
<keyword evidence="6" id="KW-0449">Lipoprotein</keyword>
<dbReference type="GO" id="GO:0071555">
    <property type="term" value="P:cell wall organization"/>
    <property type="evidence" value="ECO:0007669"/>
    <property type="project" value="UniProtKB-KW"/>
</dbReference>
<evidence type="ECO:0000259" key="5">
    <source>
        <dbReference type="Pfam" id="PF03330"/>
    </source>
</evidence>
<gene>
    <name evidence="3" type="primary">rlpA</name>
    <name evidence="6" type="ORF">SAMN05444372_101373</name>
</gene>
<dbReference type="GO" id="GO:0008932">
    <property type="term" value="F:lytic endotransglycosylase activity"/>
    <property type="evidence" value="ECO:0007669"/>
    <property type="project" value="UniProtKB-UniRule"/>
</dbReference>
<dbReference type="InterPro" id="IPR034718">
    <property type="entry name" value="RlpA"/>
</dbReference>
<dbReference type="Gene3D" id="2.40.40.10">
    <property type="entry name" value="RlpA-like domain"/>
    <property type="match status" value="1"/>
</dbReference>
<keyword evidence="3" id="KW-0732">Signal</keyword>
<feature type="signal peptide" evidence="3">
    <location>
        <begin position="1"/>
        <end position="19"/>
    </location>
</feature>
<dbReference type="EMBL" id="FQWF01000001">
    <property type="protein sequence ID" value="SHF96826.1"/>
    <property type="molecule type" value="Genomic_DNA"/>
</dbReference>
<organism evidence="6 7">
    <name type="scientific">Flavobacterium micromati</name>
    <dbReference type="NCBI Taxonomy" id="229205"/>
    <lineage>
        <taxon>Bacteria</taxon>
        <taxon>Pseudomonadati</taxon>
        <taxon>Bacteroidota</taxon>
        <taxon>Flavobacteriia</taxon>
        <taxon>Flavobacteriales</taxon>
        <taxon>Flavobacteriaceae</taxon>
        <taxon>Flavobacterium</taxon>
    </lineage>
</organism>
<name>A0A1M5FZC8_9FLAO</name>
<comment type="function">
    <text evidence="3">Lytic transglycosylase with a strong preference for naked glycan strands that lack stem peptides.</text>
</comment>
<dbReference type="Pfam" id="PF03330">
    <property type="entry name" value="DPBB_1"/>
    <property type="match status" value="1"/>
</dbReference>
<accession>A0A1M5FZC8</accession>
<dbReference type="InterPro" id="IPR036908">
    <property type="entry name" value="RlpA-like_sf"/>
</dbReference>